<accession>A0AAP2Z4L9</accession>
<comment type="caution">
    <text evidence="1">The sequence shown here is derived from an EMBL/GenBank/DDBJ whole genome shotgun (WGS) entry which is preliminary data.</text>
</comment>
<dbReference type="EMBL" id="JAOPKA010000019">
    <property type="protein sequence ID" value="MCU4743939.1"/>
    <property type="molecule type" value="Genomic_DNA"/>
</dbReference>
<name>A0AAP2Z4L9_9EURY</name>
<dbReference type="AlphaFoldDB" id="A0AAP2Z4L9"/>
<dbReference type="InterPro" id="IPR045940">
    <property type="entry name" value="DUF6360"/>
</dbReference>
<dbReference type="Pfam" id="PF19887">
    <property type="entry name" value="DUF6360"/>
    <property type="match status" value="1"/>
</dbReference>
<proteinExistence type="predicted"/>
<sequence>MPDRLMDVNAYTTLDFAEAVVTGEEFEEETVAVLDATTDREDPECVRLRLEVDNATEKHLPVHMEELRLTPDQARTLAGALEKYADRVEQAQSE</sequence>
<dbReference type="RefSeq" id="WP_338005749.1">
    <property type="nucleotide sequence ID" value="NZ_JAOPKA010000019.1"/>
</dbReference>
<organism evidence="1 2">
    <name type="scientific">Natronoglomus mannanivorans</name>
    <dbReference type="NCBI Taxonomy" id="2979990"/>
    <lineage>
        <taxon>Archaea</taxon>
        <taxon>Methanobacteriati</taxon>
        <taxon>Methanobacteriota</taxon>
        <taxon>Stenosarchaea group</taxon>
        <taxon>Halobacteria</taxon>
        <taxon>Halobacteriales</taxon>
        <taxon>Natrialbaceae</taxon>
        <taxon>Natronoglomus</taxon>
    </lineage>
</organism>
<reference evidence="1" key="1">
    <citation type="submission" date="2022-09" db="EMBL/GenBank/DDBJ databases">
        <title>Enrichment on poylsaccharides allowed isolation of novel metabolic and taxonomic groups of Haloarchaea.</title>
        <authorList>
            <person name="Sorokin D.Y."/>
            <person name="Elcheninov A.G."/>
            <person name="Khizhniak T.V."/>
            <person name="Kolganova T.V."/>
            <person name="Kublanov I.V."/>
        </authorList>
    </citation>
    <scope>NUCLEOTIDE SEQUENCE</scope>
    <source>
        <strain evidence="1">AArc-xg1-1</strain>
    </source>
</reference>
<evidence type="ECO:0000313" key="2">
    <source>
        <dbReference type="Proteomes" id="UP001321018"/>
    </source>
</evidence>
<protein>
    <submittedName>
        <fullName evidence="1">DUF6360 family protein</fullName>
    </submittedName>
</protein>
<dbReference type="Proteomes" id="UP001321018">
    <property type="component" value="Unassembled WGS sequence"/>
</dbReference>
<evidence type="ECO:0000313" key="1">
    <source>
        <dbReference type="EMBL" id="MCU4743939.1"/>
    </source>
</evidence>
<gene>
    <name evidence="1" type="ORF">OB960_21375</name>
</gene>